<dbReference type="AlphaFoldDB" id="A0A2V1H3V4"/>
<evidence type="ECO:0000313" key="3">
    <source>
        <dbReference type="Proteomes" id="UP000244906"/>
    </source>
</evidence>
<dbReference type="RefSeq" id="WP_116686399.1">
    <property type="nucleotide sequence ID" value="NZ_CAWNYD010000002.1"/>
</dbReference>
<dbReference type="SUPFAM" id="SSF55729">
    <property type="entry name" value="Acyl-CoA N-acyltransferases (Nat)"/>
    <property type="match status" value="1"/>
</dbReference>
<dbReference type="OrthoDB" id="9798081at2"/>
<dbReference type="InterPro" id="IPR051531">
    <property type="entry name" value="N-acetyltransferase"/>
</dbReference>
<accession>A0A2V1H3V4</accession>
<dbReference type="Gene3D" id="3.40.630.30">
    <property type="match status" value="1"/>
</dbReference>
<dbReference type="Pfam" id="PF13302">
    <property type="entry name" value="Acetyltransf_3"/>
    <property type="match status" value="1"/>
</dbReference>
<evidence type="ECO:0000259" key="1">
    <source>
        <dbReference type="PROSITE" id="PS51186"/>
    </source>
</evidence>
<keyword evidence="3" id="KW-1185">Reference proteome</keyword>
<dbReference type="EMBL" id="QDDL01000002">
    <property type="protein sequence ID" value="PVZ70326.1"/>
    <property type="molecule type" value="Genomic_DNA"/>
</dbReference>
<organism evidence="2 3">
    <name type="scientific">Pelagibaculum spongiae</name>
    <dbReference type="NCBI Taxonomy" id="2080658"/>
    <lineage>
        <taxon>Bacteria</taxon>
        <taxon>Pseudomonadati</taxon>
        <taxon>Pseudomonadota</taxon>
        <taxon>Gammaproteobacteria</taxon>
        <taxon>Oceanospirillales</taxon>
        <taxon>Pelagibaculum</taxon>
    </lineage>
</organism>
<dbReference type="PANTHER" id="PTHR43792:SF1">
    <property type="entry name" value="N-ACETYLTRANSFERASE DOMAIN-CONTAINING PROTEIN"/>
    <property type="match status" value="1"/>
</dbReference>
<dbReference type="PANTHER" id="PTHR43792">
    <property type="entry name" value="GNAT FAMILY, PUTATIVE (AFU_ORTHOLOGUE AFUA_3G00765)-RELATED-RELATED"/>
    <property type="match status" value="1"/>
</dbReference>
<name>A0A2V1H3V4_9GAMM</name>
<dbReference type="Proteomes" id="UP000244906">
    <property type="component" value="Unassembled WGS sequence"/>
</dbReference>
<gene>
    <name evidence="2" type="ORF">DC094_06945</name>
</gene>
<dbReference type="GO" id="GO:0016747">
    <property type="term" value="F:acyltransferase activity, transferring groups other than amino-acyl groups"/>
    <property type="evidence" value="ECO:0007669"/>
    <property type="project" value="InterPro"/>
</dbReference>
<dbReference type="PROSITE" id="PS51186">
    <property type="entry name" value="GNAT"/>
    <property type="match status" value="1"/>
</dbReference>
<evidence type="ECO:0000313" key="2">
    <source>
        <dbReference type="EMBL" id="PVZ70326.1"/>
    </source>
</evidence>
<feature type="domain" description="N-acetyltransferase" evidence="1">
    <location>
        <begin position="27"/>
        <end position="192"/>
    </location>
</feature>
<sequence length="194" mass="21899">MKNTALLPSHQIICAPGRPYVLETSRLLLSRVMSEDLDFYQQLFQSEQATRYLINQSVFSEQEIIATLEQRLSHWQRYGFGAFTLVQKGSQRKIGYVAVEVVAGNTQYVELHFALLPEFSGYGFATEAGKACIDFAFALGRDSYIFGVARSENINSLRVLEKLGMNSCQQLGLQRPDLYPAAEVTILVLTRRSF</sequence>
<dbReference type="InterPro" id="IPR016181">
    <property type="entry name" value="Acyl_CoA_acyltransferase"/>
</dbReference>
<dbReference type="InterPro" id="IPR000182">
    <property type="entry name" value="GNAT_dom"/>
</dbReference>
<comment type="caution">
    <text evidence="2">The sequence shown here is derived from an EMBL/GenBank/DDBJ whole genome shotgun (WGS) entry which is preliminary data.</text>
</comment>
<protein>
    <recommendedName>
        <fullName evidence="1">N-acetyltransferase domain-containing protein</fullName>
    </recommendedName>
</protein>
<reference evidence="2 3" key="1">
    <citation type="submission" date="2018-04" db="EMBL/GenBank/DDBJ databases">
        <title>Thalassorhabdus spongiae gen. nov., sp. nov., isolated from a marine sponge in South-West Iceland.</title>
        <authorList>
            <person name="Knobloch S."/>
            <person name="Daussin A."/>
            <person name="Johannsson R."/>
            <person name="Marteinsson V.T."/>
        </authorList>
    </citation>
    <scope>NUCLEOTIDE SEQUENCE [LARGE SCALE GENOMIC DNA]</scope>
    <source>
        <strain evidence="2 3">Hp12</strain>
    </source>
</reference>
<proteinExistence type="predicted"/>